<evidence type="ECO:0000256" key="2">
    <source>
        <dbReference type="SAM" id="Phobius"/>
    </source>
</evidence>
<accession>A0ABU5HF53</accession>
<sequence>MKKTQVEQESRVIVGAHGVAAEEDHLVLSKVIQVGIISLVIFIVGGIWAWRIQVATENAILPDGPPGKPAAMGQYEIGIVNQRLFDQDFHAEEKIRGQHEALKNGTGEQGAAALTPIDQAMERVIADAKRPPPPPPAPAPAPETPPSPTPTPR</sequence>
<keyword evidence="2" id="KW-0472">Membrane</keyword>
<keyword evidence="2" id="KW-0812">Transmembrane</keyword>
<organism evidence="3 4">
    <name type="scientific">Hyalangium rubrum</name>
    <dbReference type="NCBI Taxonomy" id="3103134"/>
    <lineage>
        <taxon>Bacteria</taxon>
        <taxon>Pseudomonadati</taxon>
        <taxon>Myxococcota</taxon>
        <taxon>Myxococcia</taxon>
        <taxon>Myxococcales</taxon>
        <taxon>Cystobacterineae</taxon>
        <taxon>Archangiaceae</taxon>
        <taxon>Hyalangium</taxon>
    </lineage>
</organism>
<gene>
    <name evidence="3" type="ORF">SYV04_37265</name>
</gene>
<dbReference type="EMBL" id="JAXIVS010000017">
    <property type="protein sequence ID" value="MDY7232099.1"/>
    <property type="molecule type" value="Genomic_DNA"/>
</dbReference>
<evidence type="ECO:0000256" key="1">
    <source>
        <dbReference type="SAM" id="MobiDB-lite"/>
    </source>
</evidence>
<feature type="compositionally biased region" description="Pro residues" evidence="1">
    <location>
        <begin position="131"/>
        <end position="153"/>
    </location>
</feature>
<evidence type="ECO:0000313" key="4">
    <source>
        <dbReference type="Proteomes" id="UP001291309"/>
    </source>
</evidence>
<proteinExistence type="predicted"/>
<dbReference type="RefSeq" id="WP_321550809.1">
    <property type="nucleotide sequence ID" value="NZ_JAXIVS010000017.1"/>
</dbReference>
<dbReference type="Proteomes" id="UP001291309">
    <property type="component" value="Unassembled WGS sequence"/>
</dbReference>
<name>A0ABU5HF53_9BACT</name>
<keyword evidence="2" id="KW-1133">Transmembrane helix</keyword>
<keyword evidence="4" id="KW-1185">Reference proteome</keyword>
<comment type="caution">
    <text evidence="3">The sequence shown here is derived from an EMBL/GenBank/DDBJ whole genome shotgun (WGS) entry which is preliminary data.</text>
</comment>
<feature type="transmembrane region" description="Helical" evidence="2">
    <location>
        <begin position="31"/>
        <end position="50"/>
    </location>
</feature>
<evidence type="ECO:0000313" key="3">
    <source>
        <dbReference type="EMBL" id="MDY7232099.1"/>
    </source>
</evidence>
<reference evidence="3 4" key="1">
    <citation type="submission" date="2023-12" db="EMBL/GenBank/DDBJ databases">
        <title>the genome sequence of Hyalangium sp. s54d21.</title>
        <authorList>
            <person name="Zhang X."/>
        </authorList>
    </citation>
    <scope>NUCLEOTIDE SEQUENCE [LARGE SCALE GENOMIC DNA]</scope>
    <source>
        <strain evidence="4">s54d21</strain>
    </source>
</reference>
<feature type="region of interest" description="Disordered" evidence="1">
    <location>
        <begin position="98"/>
        <end position="153"/>
    </location>
</feature>
<protein>
    <submittedName>
        <fullName evidence="3">Uncharacterized protein</fullName>
    </submittedName>
</protein>
<feature type="compositionally biased region" description="Basic and acidic residues" evidence="1">
    <location>
        <begin position="120"/>
        <end position="130"/>
    </location>
</feature>